<dbReference type="AlphaFoldDB" id="A0A8T2M942"/>
<organism evidence="2 3">
    <name type="scientific">Astyanax mexicanus</name>
    <name type="common">Blind cave fish</name>
    <name type="synonym">Astyanax fasciatus mexicanus</name>
    <dbReference type="NCBI Taxonomy" id="7994"/>
    <lineage>
        <taxon>Eukaryota</taxon>
        <taxon>Metazoa</taxon>
        <taxon>Chordata</taxon>
        <taxon>Craniata</taxon>
        <taxon>Vertebrata</taxon>
        <taxon>Euteleostomi</taxon>
        <taxon>Actinopterygii</taxon>
        <taxon>Neopterygii</taxon>
        <taxon>Teleostei</taxon>
        <taxon>Ostariophysi</taxon>
        <taxon>Characiformes</taxon>
        <taxon>Characoidei</taxon>
        <taxon>Acestrorhamphidae</taxon>
        <taxon>Acestrorhamphinae</taxon>
        <taxon>Astyanax</taxon>
    </lineage>
</organism>
<gene>
    <name evidence="2" type="ORF">AMEX_G5942</name>
</gene>
<name>A0A8T2M942_ASTMX</name>
<feature type="region of interest" description="Disordered" evidence="1">
    <location>
        <begin position="114"/>
        <end position="143"/>
    </location>
</feature>
<proteinExistence type="predicted"/>
<feature type="compositionally biased region" description="Basic and acidic residues" evidence="1">
    <location>
        <begin position="125"/>
        <end position="143"/>
    </location>
</feature>
<evidence type="ECO:0000313" key="3">
    <source>
        <dbReference type="Proteomes" id="UP000752171"/>
    </source>
</evidence>
<dbReference type="EMBL" id="JAICCE010000004">
    <property type="protein sequence ID" value="KAG9278136.1"/>
    <property type="molecule type" value="Genomic_DNA"/>
</dbReference>
<accession>A0A8T2M942</accession>
<dbReference type="Proteomes" id="UP000752171">
    <property type="component" value="Unassembled WGS sequence"/>
</dbReference>
<reference evidence="2 3" key="1">
    <citation type="submission" date="2021-07" db="EMBL/GenBank/DDBJ databases">
        <authorList>
            <person name="Imarazene B."/>
            <person name="Zahm M."/>
            <person name="Klopp C."/>
            <person name="Cabau C."/>
            <person name="Beille S."/>
            <person name="Jouanno E."/>
            <person name="Castinel A."/>
            <person name="Lluch J."/>
            <person name="Gil L."/>
            <person name="Kuchtly C."/>
            <person name="Lopez Roques C."/>
            <person name="Donnadieu C."/>
            <person name="Parrinello H."/>
            <person name="Journot L."/>
            <person name="Du K."/>
            <person name="Schartl M."/>
            <person name="Retaux S."/>
            <person name="Guiguen Y."/>
        </authorList>
    </citation>
    <scope>NUCLEOTIDE SEQUENCE [LARGE SCALE GENOMIC DNA]</scope>
    <source>
        <strain evidence="2">Pach_M1</strain>
        <tissue evidence="2">Testis</tissue>
    </source>
</reference>
<evidence type="ECO:0000256" key="1">
    <source>
        <dbReference type="SAM" id="MobiDB-lite"/>
    </source>
</evidence>
<protein>
    <submittedName>
        <fullName evidence="2">Uncharacterized protein</fullName>
    </submittedName>
</protein>
<evidence type="ECO:0000313" key="2">
    <source>
        <dbReference type="EMBL" id="KAG9278136.1"/>
    </source>
</evidence>
<comment type="caution">
    <text evidence="2">The sequence shown here is derived from an EMBL/GenBank/DDBJ whole genome shotgun (WGS) entry which is preliminary data.</text>
</comment>
<sequence length="159" mass="18664">MVKCIKQFSGYYGCDKCTQKGHWDGRMTYPQTYLRYVVVHFFDEDEVEAAPSLWIEWCDGGRTVLYCYWPHSSASIMAKKYAAPDKNLWSKHAVRVLSETDSYAMARYRARKAQDTSNVEESDANESRKITLPHRFRDKDDQPDLRKRRAPLCKCKTVY</sequence>